<dbReference type="InterPro" id="IPR050288">
    <property type="entry name" value="Cellulose_deg_GH3"/>
</dbReference>
<dbReference type="GO" id="GO:0008422">
    <property type="term" value="F:beta-glucosidase activity"/>
    <property type="evidence" value="ECO:0007669"/>
    <property type="project" value="UniProtKB-EC"/>
</dbReference>
<feature type="domain" description="Glycoside hydrolase family 3 C-terminal" evidence="10">
    <location>
        <begin position="2"/>
        <end position="79"/>
    </location>
</feature>
<evidence type="ECO:0000256" key="6">
    <source>
        <dbReference type="ARBA" id="ARBA00022729"/>
    </source>
</evidence>
<dbReference type="AlphaFoldDB" id="S8DHC4"/>
<dbReference type="OrthoDB" id="4510031at2759"/>
<evidence type="ECO:0000256" key="1">
    <source>
        <dbReference type="ARBA" id="ARBA00000448"/>
    </source>
</evidence>
<evidence type="ECO:0000256" key="2">
    <source>
        <dbReference type="ARBA" id="ARBA00004613"/>
    </source>
</evidence>
<dbReference type="EC" id="3.2.1.21" evidence="4"/>
<evidence type="ECO:0000313" key="12">
    <source>
        <dbReference type="Proteomes" id="UP000015241"/>
    </source>
</evidence>
<sequence length="86" mass="9142">GEKLIETIAANNTNTVVVFSEPYPSLVYWIGHPNVTAAVVAHYTDQESGAAIASVPSGDVSPGDHLPYTIAHALEDYPSNTVMEDD</sequence>
<name>S8DHC4_FOMSC</name>
<dbReference type="InterPro" id="IPR002772">
    <property type="entry name" value="Glyco_hydro_3_C"/>
</dbReference>
<evidence type="ECO:0000256" key="7">
    <source>
        <dbReference type="ARBA" id="ARBA00022801"/>
    </source>
</evidence>
<keyword evidence="5" id="KW-0964">Secreted</keyword>
<comment type="catalytic activity">
    <reaction evidence="1">
        <text>Hydrolysis of terminal, non-reducing beta-D-glucosyl residues with release of beta-D-glucose.</text>
        <dbReference type="EC" id="3.2.1.21"/>
    </reaction>
</comment>
<dbReference type="EMBL" id="KE504319">
    <property type="protein sequence ID" value="EPS92941.1"/>
    <property type="molecule type" value="Genomic_DNA"/>
</dbReference>
<keyword evidence="6" id="KW-0732">Signal</keyword>
<dbReference type="Pfam" id="PF01915">
    <property type="entry name" value="Glyco_hydro_3_C"/>
    <property type="match status" value="1"/>
</dbReference>
<evidence type="ECO:0000313" key="11">
    <source>
        <dbReference type="EMBL" id="EPS92941.1"/>
    </source>
</evidence>
<dbReference type="InParanoid" id="S8DHC4"/>
<accession>S8DHC4</accession>
<dbReference type="PANTHER" id="PTHR42715">
    <property type="entry name" value="BETA-GLUCOSIDASE"/>
    <property type="match status" value="1"/>
</dbReference>
<dbReference type="PANTHER" id="PTHR42715:SF12">
    <property type="entry name" value="BETA-GLUCOSIDASE G-RELATED"/>
    <property type="match status" value="1"/>
</dbReference>
<evidence type="ECO:0000259" key="10">
    <source>
        <dbReference type="Pfam" id="PF01915"/>
    </source>
</evidence>
<protein>
    <recommendedName>
        <fullName evidence="4">beta-glucosidase</fullName>
        <ecNumber evidence="4">3.2.1.21</ecNumber>
    </recommendedName>
</protein>
<evidence type="ECO:0000256" key="3">
    <source>
        <dbReference type="ARBA" id="ARBA00005336"/>
    </source>
</evidence>
<feature type="non-terminal residue" evidence="11">
    <location>
        <position position="86"/>
    </location>
</feature>
<dbReference type="InterPro" id="IPR036881">
    <property type="entry name" value="Glyco_hydro_3_C_sf"/>
</dbReference>
<proteinExistence type="inferred from homology"/>
<evidence type="ECO:0000256" key="5">
    <source>
        <dbReference type="ARBA" id="ARBA00022525"/>
    </source>
</evidence>
<feature type="non-terminal residue" evidence="11">
    <location>
        <position position="1"/>
    </location>
</feature>
<organism evidence="11 12">
    <name type="scientific">Fomitopsis schrenkii</name>
    <name type="common">Brown rot fungus</name>
    <dbReference type="NCBI Taxonomy" id="2126942"/>
    <lineage>
        <taxon>Eukaryota</taxon>
        <taxon>Fungi</taxon>
        <taxon>Dikarya</taxon>
        <taxon>Basidiomycota</taxon>
        <taxon>Agaricomycotina</taxon>
        <taxon>Agaricomycetes</taxon>
        <taxon>Polyporales</taxon>
        <taxon>Fomitopsis</taxon>
    </lineage>
</organism>
<dbReference type="SUPFAM" id="SSF52279">
    <property type="entry name" value="Beta-D-glucan exohydrolase, C-terminal domain"/>
    <property type="match status" value="1"/>
</dbReference>
<dbReference type="Proteomes" id="UP000015241">
    <property type="component" value="Unassembled WGS sequence"/>
</dbReference>
<keyword evidence="8" id="KW-0326">Glycosidase</keyword>
<evidence type="ECO:0000256" key="8">
    <source>
        <dbReference type="ARBA" id="ARBA00023295"/>
    </source>
</evidence>
<comment type="subcellular location">
    <subcellularLocation>
        <location evidence="2">Secreted</location>
    </subcellularLocation>
</comment>
<dbReference type="Gene3D" id="3.40.50.1700">
    <property type="entry name" value="Glycoside hydrolase family 3 C-terminal domain"/>
    <property type="match status" value="1"/>
</dbReference>
<gene>
    <name evidence="11" type="ORF">FOMPIDRAFT_17060</name>
</gene>
<keyword evidence="7" id="KW-0378">Hydrolase</keyword>
<dbReference type="GO" id="GO:0009251">
    <property type="term" value="P:glucan catabolic process"/>
    <property type="evidence" value="ECO:0007669"/>
    <property type="project" value="TreeGrafter"/>
</dbReference>
<reference evidence="11 12" key="1">
    <citation type="journal article" date="2012" name="Science">
        <title>The Paleozoic origin of enzymatic lignin decomposition reconstructed from 31 fungal genomes.</title>
        <authorList>
            <person name="Floudas D."/>
            <person name="Binder M."/>
            <person name="Riley R."/>
            <person name="Barry K."/>
            <person name="Blanchette R.A."/>
            <person name="Henrissat B."/>
            <person name="Martinez A.T."/>
            <person name="Otillar R."/>
            <person name="Spatafora J.W."/>
            <person name="Yadav J.S."/>
            <person name="Aerts A."/>
            <person name="Benoit I."/>
            <person name="Boyd A."/>
            <person name="Carlson A."/>
            <person name="Copeland A."/>
            <person name="Coutinho P.M."/>
            <person name="de Vries R.P."/>
            <person name="Ferreira P."/>
            <person name="Findley K."/>
            <person name="Foster B."/>
            <person name="Gaskell J."/>
            <person name="Glotzer D."/>
            <person name="Gorecki P."/>
            <person name="Heitman J."/>
            <person name="Hesse C."/>
            <person name="Hori C."/>
            <person name="Igarashi K."/>
            <person name="Jurgens J.A."/>
            <person name="Kallen N."/>
            <person name="Kersten P."/>
            <person name="Kohler A."/>
            <person name="Kuees U."/>
            <person name="Kumar T.K.A."/>
            <person name="Kuo A."/>
            <person name="LaButti K."/>
            <person name="Larrondo L.F."/>
            <person name="Lindquist E."/>
            <person name="Ling A."/>
            <person name="Lombard V."/>
            <person name="Lucas S."/>
            <person name="Lundell T."/>
            <person name="Martin R."/>
            <person name="McLaughlin D.J."/>
            <person name="Morgenstern I."/>
            <person name="Morin E."/>
            <person name="Murat C."/>
            <person name="Nagy L.G."/>
            <person name="Nolan M."/>
            <person name="Ohm R.A."/>
            <person name="Patyshakuliyeva A."/>
            <person name="Rokas A."/>
            <person name="Ruiz-Duenas F.J."/>
            <person name="Sabat G."/>
            <person name="Salamov A."/>
            <person name="Samejima M."/>
            <person name="Schmutz J."/>
            <person name="Slot J.C."/>
            <person name="St John F."/>
            <person name="Stenlid J."/>
            <person name="Sun H."/>
            <person name="Sun S."/>
            <person name="Syed K."/>
            <person name="Tsang A."/>
            <person name="Wiebenga A."/>
            <person name="Young D."/>
            <person name="Pisabarro A."/>
            <person name="Eastwood D.C."/>
            <person name="Martin F."/>
            <person name="Cullen D."/>
            <person name="Grigoriev I.V."/>
            <person name="Hibbett D.S."/>
        </authorList>
    </citation>
    <scope>NUCLEOTIDE SEQUENCE</scope>
    <source>
        <strain evidence="12">FP-58527</strain>
    </source>
</reference>
<dbReference type="GO" id="GO:0005576">
    <property type="term" value="C:extracellular region"/>
    <property type="evidence" value="ECO:0007669"/>
    <property type="project" value="UniProtKB-SubCell"/>
</dbReference>
<evidence type="ECO:0000256" key="4">
    <source>
        <dbReference type="ARBA" id="ARBA00012744"/>
    </source>
</evidence>
<keyword evidence="12" id="KW-1185">Reference proteome</keyword>
<comment type="similarity">
    <text evidence="3">Belongs to the glycosyl hydrolase 3 family.</text>
</comment>
<comment type="function">
    <text evidence="9">Beta-glucosidases are one of a number of cellulolytic enzymes involved in the degradation of cellulosic biomass. Catalyzes the last step releasing glucose from the inhibitory cellobiose.</text>
</comment>
<dbReference type="HOGENOM" id="CLU_2503846_0_0_1"/>
<dbReference type="STRING" id="743788.S8DHC4"/>
<evidence type="ECO:0000256" key="9">
    <source>
        <dbReference type="ARBA" id="ARBA00024983"/>
    </source>
</evidence>